<keyword evidence="3" id="KW-1185">Reference proteome</keyword>
<dbReference type="EMBL" id="MRYD01000016">
    <property type="protein sequence ID" value="OSZ61453.1"/>
    <property type="molecule type" value="Genomic_DNA"/>
</dbReference>
<organism evidence="2 3">
    <name type="scientific">Streptomyces pharetrae CZA14</name>
    <dbReference type="NCBI Taxonomy" id="1144883"/>
    <lineage>
        <taxon>Bacteria</taxon>
        <taxon>Bacillati</taxon>
        <taxon>Actinomycetota</taxon>
        <taxon>Actinomycetes</taxon>
        <taxon>Kitasatosporales</taxon>
        <taxon>Streptomycetaceae</taxon>
        <taxon>Streptomyces</taxon>
    </lineage>
</organism>
<gene>
    <name evidence="2" type="ORF">OQI_05505</name>
</gene>
<sequence length="245" mass="25367">MLGAAACSAIKVDPERPTAPSSPASVSSAAGVSRSPAPATPPALTAAQAQAALITWTDLGEPWAPTQGAAAWRDAFLKVRVARGTAPDCQRLLDALYADELLGAPARAVVGLDDTYHKAQLRYQVTAQRPAAVDRTLRWLRTLPGRCATFAATSANGTLQQVEVAGAALPEAGDARQGLRVTSTIEYQGEPVSLTLDVAAVRVGQDAFTLTNGGLGDVYSEVTAAAVQLGAERLAAVRKQGRVLV</sequence>
<feature type="region of interest" description="Disordered" evidence="1">
    <location>
        <begin position="12"/>
        <end position="42"/>
    </location>
</feature>
<evidence type="ECO:0000256" key="1">
    <source>
        <dbReference type="SAM" id="MobiDB-lite"/>
    </source>
</evidence>
<comment type="caution">
    <text evidence="2">The sequence shown here is derived from an EMBL/GenBank/DDBJ whole genome shotgun (WGS) entry which is preliminary data.</text>
</comment>
<proteinExistence type="predicted"/>
<evidence type="ECO:0000313" key="3">
    <source>
        <dbReference type="Proteomes" id="UP000194266"/>
    </source>
</evidence>
<evidence type="ECO:0000313" key="2">
    <source>
        <dbReference type="EMBL" id="OSZ61453.1"/>
    </source>
</evidence>
<name>A0ABX3YQM2_9ACTN</name>
<dbReference type="Proteomes" id="UP000194266">
    <property type="component" value="Unassembled WGS sequence"/>
</dbReference>
<evidence type="ECO:0008006" key="4">
    <source>
        <dbReference type="Google" id="ProtNLM"/>
    </source>
</evidence>
<accession>A0ABX3YQM2</accession>
<reference evidence="2 3" key="1">
    <citation type="submission" date="2016-12" db="EMBL/GenBank/DDBJ databases">
        <title>Genome Mining:The Detection of Biosynthetic Gene Clusters to Aid in the Expression of Curamycin A produced by Streptomyces sp. strain CZA14.</title>
        <authorList>
            <person name="Durrell K.A."/>
            <person name="Kirby B.M."/>
            <person name="Khan W."/>
            <person name="Mthethwa T."/>
            <person name="Le Roes-Hill M."/>
        </authorList>
    </citation>
    <scope>NUCLEOTIDE SEQUENCE [LARGE SCALE GENOMIC DNA]</scope>
    <source>
        <strain evidence="2 3">CZA14</strain>
    </source>
</reference>
<protein>
    <recommendedName>
        <fullName evidence="4">Lipoprotein</fullName>
    </recommendedName>
</protein>
<feature type="compositionally biased region" description="Low complexity" evidence="1">
    <location>
        <begin position="19"/>
        <end position="42"/>
    </location>
</feature>